<dbReference type="InterPro" id="IPR013838">
    <property type="entry name" value="Beta-tubulin_BS"/>
</dbReference>
<dbReference type="GO" id="GO:0046872">
    <property type="term" value="F:metal ion binding"/>
    <property type="evidence" value="ECO:0007669"/>
    <property type="project" value="UniProtKB-KW"/>
</dbReference>
<dbReference type="PRINTS" id="PR01163">
    <property type="entry name" value="BETATUBULIN"/>
</dbReference>
<dbReference type="Pfam" id="PF00091">
    <property type="entry name" value="Tubulin"/>
    <property type="match status" value="1"/>
</dbReference>
<dbReference type="InterPro" id="IPR008280">
    <property type="entry name" value="Tub_FtsZ_C"/>
</dbReference>
<dbReference type="EMBL" id="MPUH01001030">
    <property type="protein sequence ID" value="OMJ71028.1"/>
    <property type="molecule type" value="Genomic_DNA"/>
</dbReference>
<dbReference type="GO" id="GO:0005525">
    <property type="term" value="F:GTP binding"/>
    <property type="evidence" value="ECO:0007669"/>
    <property type="project" value="UniProtKB-KW"/>
</dbReference>
<evidence type="ECO:0000256" key="7">
    <source>
        <dbReference type="ARBA" id="ARBA00030446"/>
    </source>
</evidence>
<organism evidence="9 10">
    <name type="scientific">Stentor coeruleus</name>
    <dbReference type="NCBI Taxonomy" id="5963"/>
    <lineage>
        <taxon>Eukaryota</taxon>
        <taxon>Sar</taxon>
        <taxon>Alveolata</taxon>
        <taxon>Ciliophora</taxon>
        <taxon>Postciliodesmatophora</taxon>
        <taxon>Heterotrichea</taxon>
        <taxon>Heterotrichida</taxon>
        <taxon>Stentoridae</taxon>
        <taxon>Stentor</taxon>
    </lineage>
</organism>
<dbReference type="AlphaFoldDB" id="A0A1R2B2M2"/>
<evidence type="ECO:0000313" key="9">
    <source>
        <dbReference type="EMBL" id="OMJ71028.1"/>
    </source>
</evidence>
<dbReference type="InterPro" id="IPR002453">
    <property type="entry name" value="Beta_tubulin"/>
</dbReference>
<evidence type="ECO:0000256" key="6">
    <source>
        <dbReference type="ARBA" id="ARBA00023134"/>
    </source>
</evidence>
<keyword evidence="5" id="KW-0547">Nucleotide-binding</keyword>
<dbReference type="SUPFAM" id="SSF52490">
    <property type="entry name" value="Tubulin nucleotide-binding domain-like"/>
    <property type="match status" value="1"/>
</dbReference>
<reference evidence="9 10" key="1">
    <citation type="submission" date="2016-11" db="EMBL/GenBank/DDBJ databases">
        <title>The macronuclear genome of Stentor coeruleus: a giant cell with tiny introns.</title>
        <authorList>
            <person name="Slabodnick M."/>
            <person name="Ruby J.G."/>
            <person name="Reiff S.B."/>
            <person name="Swart E.C."/>
            <person name="Gosai S."/>
            <person name="Prabakaran S."/>
            <person name="Witkowska E."/>
            <person name="Larue G.E."/>
            <person name="Fisher S."/>
            <person name="Freeman R.M."/>
            <person name="Gunawardena J."/>
            <person name="Chu W."/>
            <person name="Stover N.A."/>
            <person name="Gregory B.D."/>
            <person name="Nowacki M."/>
            <person name="Derisi J."/>
            <person name="Roy S.W."/>
            <person name="Marshall W.F."/>
            <person name="Sood P."/>
        </authorList>
    </citation>
    <scope>NUCLEOTIDE SEQUENCE [LARGE SCALE GENOMIC DNA]</scope>
    <source>
        <strain evidence="9">WM001</strain>
    </source>
</reference>
<dbReference type="Proteomes" id="UP000187209">
    <property type="component" value="Unassembled WGS sequence"/>
</dbReference>
<dbReference type="GO" id="GO:0003924">
    <property type="term" value="F:GTPase activity"/>
    <property type="evidence" value="ECO:0007669"/>
    <property type="project" value="InterPro"/>
</dbReference>
<keyword evidence="6" id="KW-0342">GTP-binding</keyword>
<dbReference type="Pfam" id="PF03953">
    <property type="entry name" value="Tubulin_C"/>
    <property type="match status" value="1"/>
</dbReference>
<dbReference type="InterPro" id="IPR036525">
    <property type="entry name" value="Tubulin/FtsZ_GTPase_sf"/>
</dbReference>
<dbReference type="Gene3D" id="3.40.50.1440">
    <property type="entry name" value="Tubulin/FtsZ, GTPase domain"/>
    <property type="match status" value="1"/>
</dbReference>
<evidence type="ECO:0000256" key="1">
    <source>
        <dbReference type="ARBA" id="ARBA00009636"/>
    </source>
</evidence>
<gene>
    <name evidence="9" type="ORF">SteCoe_30874</name>
</gene>
<keyword evidence="10" id="KW-1185">Reference proteome</keyword>
<name>A0A1R2B2M2_9CILI</name>
<evidence type="ECO:0000256" key="4">
    <source>
        <dbReference type="ARBA" id="ARBA00022723"/>
    </source>
</evidence>
<dbReference type="SMART" id="SM00864">
    <property type="entry name" value="Tubulin"/>
    <property type="match status" value="1"/>
</dbReference>
<dbReference type="PROSITE" id="PS00228">
    <property type="entry name" value="TUBULIN_B_AUTOREG"/>
    <property type="match status" value="1"/>
</dbReference>
<evidence type="ECO:0000313" key="10">
    <source>
        <dbReference type="Proteomes" id="UP000187209"/>
    </source>
</evidence>
<protein>
    <recommendedName>
        <fullName evidence="2">Tubulin beta chain</fullName>
    </recommendedName>
    <alternativeName>
        <fullName evidence="7">Beta-tubulin</fullName>
    </alternativeName>
</protein>
<dbReference type="GO" id="GO:0007017">
    <property type="term" value="P:microtubule-based process"/>
    <property type="evidence" value="ECO:0007669"/>
    <property type="project" value="InterPro"/>
</dbReference>
<dbReference type="InterPro" id="IPR023123">
    <property type="entry name" value="Tubulin_C"/>
</dbReference>
<comment type="caution">
    <text evidence="9">The sequence shown here is derived from an EMBL/GenBank/DDBJ whole genome shotgun (WGS) entry which is preliminary data.</text>
</comment>
<dbReference type="Gene3D" id="1.10.287.600">
    <property type="entry name" value="Helix hairpin bin"/>
    <property type="match status" value="1"/>
</dbReference>
<dbReference type="GO" id="GO:0005200">
    <property type="term" value="F:structural constituent of cytoskeleton"/>
    <property type="evidence" value="ECO:0007669"/>
    <property type="project" value="InterPro"/>
</dbReference>
<evidence type="ECO:0000256" key="2">
    <source>
        <dbReference type="ARBA" id="ARBA00013288"/>
    </source>
</evidence>
<dbReference type="InterPro" id="IPR003008">
    <property type="entry name" value="Tubulin_FtsZ_GTPase"/>
</dbReference>
<dbReference type="GO" id="GO:0005874">
    <property type="term" value="C:microtubule"/>
    <property type="evidence" value="ECO:0007669"/>
    <property type="project" value="UniProtKB-KW"/>
</dbReference>
<dbReference type="SUPFAM" id="SSF55307">
    <property type="entry name" value="Tubulin C-terminal domain-like"/>
    <property type="match status" value="1"/>
</dbReference>
<accession>A0A1R2B2M2</accession>
<keyword evidence="3" id="KW-0493">Microtubule</keyword>
<sequence length="423" mass="48245">MREIIPIHVGKCGNRISERFWHNLLSEHGLLTSTPKHLDSINVYFKENSQGKFTSRGLFTDQGGDFLKEVKDLYEQEIISTGNMIYTECSSNGNWANGFYTDGAELCEIIIETIRSEVENCENFQGFQIIHSIGGGCGGGLGSCIASQIKEIFPETLIESYAVLYSHGTTDRVVEPYSTTLSLNQLSQHADGIYFLDNDALYSICFETFKLSTPSYEDLNHIISQALSEITSLYRSDLSSGNSMKNNLSALVHYPNLKYFTSSIAPLKHPNLRHYKQKNSESLFFELKDKKNMLTKTSWDKGKFISGITHFRGENFDLNGVRDAIYNDMKWNKRSYTNIFSENMEVKFSDIKSDDIKESAMLIANTSVVKEKLKFINIQFQALHKRKAFFTYYLGNGMDSFEFEEASNNLVNIVEEYEQIQNL</sequence>
<keyword evidence="4" id="KW-0479">Metal-binding</keyword>
<dbReference type="PANTHER" id="PTHR11588">
    <property type="entry name" value="TUBULIN"/>
    <property type="match status" value="1"/>
</dbReference>
<dbReference type="PRINTS" id="PR01161">
    <property type="entry name" value="TUBULIN"/>
</dbReference>
<dbReference type="InterPro" id="IPR018316">
    <property type="entry name" value="Tubulin/FtsZ_2-layer-sand-dom"/>
</dbReference>
<evidence type="ECO:0000259" key="8">
    <source>
        <dbReference type="SMART" id="SM00864"/>
    </source>
</evidence>
<dbReference type="InterPro" id="IPR000217">
    <property type="entry name" value="Tubulin"/>
</dbReference>
<feature type="domain" description="Tubulin/FtsZ GTPase" evidence="8">
    <location>
        <begin position="41"/>
        <end position="238"/>
    </location>
</feature>
<evidence type="ECO:0000256" key="5">
    <source>
        <dbReference type="ARBA" id="ARBA00022741"/>
    </source>
</evidence>
<proteinExistence type="inferred from homology"/>
<comment type="similarity">
    <text evidence="1">Belongs to the tubulin family.</text>
</comment>
<evidence type="ECO:0000256" key="3">
    <source>
        <dbReference type="ARBA" id="ARBA00022701"/>
    </source>
</evidence>